<protein>
    <submittedName>
        <fullName evidence="2">Uncharacterized protein</fullName>
    </submittedName>
</protein>
<sequence>MSLVSILRFPSSVLFFLNAYVYYTCIHLNCGFVLEQ</sequence>
<reference evidence="2" key="1">
    <citation type="submission" date="2018-02" db="EMBL/GenBank/DDBJ databases">
        <title>Rhizophora mucronata_Transcriptome.</title>
        <authorList>
            <person name="Meera S.P."/>
            <person name="Sreeshan A."/>
            <person name="Augustine A."/>
        </authorList>
    </citation>
    <scope>NUCLEOTIDE SEQUENCE</scope>
    <source>
        <tissue evidence="2">Leaf</tissue>
    </source>
</reference>
<accession>A0A2P2PI21</accession>
<evidence type="ECO:0000256" key="1">
    <source>
        <dbReference type="SAM" id="Phobius"/>
    </source>
</evidence>
<evidence type="ECO:0000313" key="2">
    <source>
        <dbReference type="EMBL" id="MBX54281.1"/>
    </source>
</evidence>
<dbReference type="EMBL" id="GGEC01073797">
    <property type="protein sequence ID" value="MBX54281.1"/>
    <property type="molecule type" value="Transcribed_RNA"/>
</dbReference>
<keyword evidence="1" id="KW-0472">Membrane</keyword>
<feature type="transmembrane region" description="Helical" evidence="1">
    <location>
        <begin position="12"/>
        <end position="34"/>
    </location>
</feature>
<keyword evidence="1" id="KW-0812">Transmembrane</keyword>
<name>A0A2P2PI21_RHIMU</name>
<proteinExistence type="predicted"/>
<keyword evidence="1" id="KW-1133">Transmembrane helix</keyword>
<organism evidence="2">
    <name type="scientific">Rhizophora mucronata</name>
    <name type="common">Asiatic mangrove</name>
    <dbReference type="NCBI Taxonomy" id="61149"/>
    <lineage>
        <taxon>Eukaryota</taxon>
        <taxon>Viridiplantae</taxon>
        <taxon>Streptophyta</taxon>
        <taxon>Embryophyta</taxon>
        <taxon>Tracheophyta</taxon>
        <taxon>Spermatophyta</taxon>
        <taxon>Magnoliopsida</taxon>
        <taxon>eudicotyledons</taxon>
        <taxon>Gunneridae</taxon>
        <taxon>Pentapetalae</taxon>
        <taxon>rosids</taxon>
        <taxon>fabids</taxon>
        <taxon>Malpighiales</taxon>
        <taxon>Rhizophoraceae</taxon>
        <taxon>Rhizophora</taxon>
    </lineage>
</organism>
<dbReference type="AlphaFoldDB" id="A0A2P2PI21"/>